<evidence type="ECO:0000313" key="4">
    <source>
        <dbReference type="Proteomes" id="UP001217089"/>
    </source>
</evidence>
<proteinExistence type="predicted"/>
<comment type="caution">
    <text evidence="3">The sequence shown here is derived from an EMBL/GenBank/DDBJ whole genome shotgun (WGS) entry which is preliminary data.</text>
</comment>
<organism evidence="3 4">
    <name type="scientific">Tegillarca granosa</name>
    <name type="common">Malaysian cockle</name>
    <name type="synonym">Anadara granosa</name>
    <dbReference type="NCBI Taxonomy" id="220873"/>
    <lineage>
        <taxon>Eukaryota</taxon>
        <taxon>Metazoa</taxon>
        <taxon>Spiralia</taxon>
        <taxon>Lophotrochozoa</taxon>
        <taxon>Mollusca</taxon>
        <taxon>Bivalvia</taxon>
        <taxon>Autobranchia</taxon>
        <taxon>Pteriomorphia</taxon>
        <taxon>Arcoida</taxon>
        <taxon>Arcoidea</taxon>
        <taxon>Arcidae</taxon>
        <taxon>Tegillarca</taxon>
    </lineage>
</organism>
<name>A0ABQ9EZR2_TEGGR</name>
<dbReference type="PANTHER" id="PTHR43037:SF4">
    <property type="entry name" value="PEPTIDASE S9 PROLYL OLIGOPEPTIDASE CATALYTIC DOMAIN-CONTAINING PROTEIN"/>
    <property type="match status" value="1"/>
</dbReference>
<dbReference type="SUPFAM" id="SSF53474">
    <property type="entry name" value="alpha/beta-Hydrolases"/>
    <property type="match status" value="1"/>
</dbReference>
<reference evidence="3 4" key="1">
    <citation type="submission" date="2022-12" db="EMBL/GenBank/DDBJ databases">
        <title>Chromosome-level genome of Tegillarca granosa.</title>
        <authorList>
            <person name="Kim J."/>
        </authorList>
    </citation>
    <scope>NUCLEOTIDE SEQUENCE [LARGE SCALE GENOMIC DNA]</scope>
    <source>
        <strain evidence="3">Teg-2019</strain>
        <tissue evidence="3">Adductor muscle</tissue>
    </source>
</reference>
<feature type="signal peptide" evidence="2">
    <location>
        <begin position="1"/>
        <end position="20"/>
    </location>
</feature>
<dbReference type="EMBL" id="JARBDR010000657">
    <property type="protein sequence ID" value="KAJ8309431.1"/>
    <property type="molecule type" value="Genomic_DNA"/>
</dbReference>
<feature type="chain" id="PRO_5047088298" evidence="2">
    <location>
        <begin position="21"/>
        <end position="492"/>
    </location>
</feature>
<protein>
    <submittedName>
        <fullName evidence="3">Uncharacterized protein</fullName>
    </submittedName>
</protein>
<dbReference type="Gene3D" id="3.40.50.1820">
    <property type="entry name" value="alpha/beta hydrolase"/>
    <property type="match status" value="1"/>
</dbReference>
<dbReference type="Proteomes" id="UP001217089">
    <property type="component" value="Unassembled WGS sequence"/>
</dbReference>
<dbReference type="InterPro" id="IPR029058">
    <property type="entry name" value="AB_hydrolase_fold"/>
</dbReference>
<sequence>MNHFCLLFLITDGSVQHAAAIQPIGGCELNRCPILLTLHGTTVPPQNQADSYKQMIGNKFVFGVEGTWVLAPTRHGAHNWEGPGALTAMTAVDHLVTLSDSCTWISNKADPQSLIYAGHSMGGHGSWHLATHYPDRGLALLSLAGWIKKEEYGDSNLFFKHDLSTSYTDPAVKYVMEACIAENDADRHVSNIQNYLERNTGGGTQKIPMMVVLLMINSFEILPPYTPLPPHQPVPRKIGECTGIKNNIYVNQKKHFTLTTYNPALGDGYNGIKILQQITPFRPSKVQVDGEVISKENLYKLLDHQDVCLFKEKGTQGNDKITKYIQKLAVYIANLFFLTSDTAVSIFKDSEVDLETENRNVILIGGLLGNRHIPQFLQKIPLNVNDNRISLEDCSFTDDRNGFLSLAPHGSNNLALLLMGNSLRGLLDVVTLATPTIPPMTRSPFSNLLPDFVVTGPEFGLKGPGGFHCAGFWGNKWEYRSDLSSCVCNMNE</sequence>
<evidence type="ECO:0000313" key="3">
    <source>
        <dbReference type="EMBL" id="KAJ8309431.1"/>
    </source>
</evidence>
<dbReference type="InterPro" id="IPR050955">
    <property type="entry name" value="Plant_Biomass_Hydrol_Est"/>
</dbReference>
<keyword evidence="4" id="KW-1185">Reference proteome</keyword>
<keyword evidence="1 2" id="KW-0732">Signal</keyword>
<evidence type="ECO:0000256" key="2">
    <source>
        <dbReference type="SAM" id="SignalP"/>
    </source>
</evidence>
<evidence type="ECO:0000256" key="1">
    <source>
        <dbReference type="ARBA" id="ARBA00022729"/>
    </source>
</evidence>
<dbReference type="PANTHER" id="PTHR43037">
    <property type="entry name" value="UNNAMED PRODUCT-RELATED"/>
    <property type="match status" value="1"/>
</dbReference>
<accession>A0ABQ9EZR2</accession>
<gene>
    <name evidence="3" type="ORF">KUTeg_014305</name>
</gene>